<feature type="domain" description="Wadjet protein JetD C-terminal" evidence="1">
    <location>
        <begin position="234"/>
        <end position="390"/>
    </location>
</feature>
<comment type="caution">
    <text evidence="2">The sequence shown here is derived from an EMBL/GenBank/DDBJ whole genome shotgun (WGS) entry which is preliminary data.</text>
</comment>
<protein>
    <submittedName>
        <fullName evidence="2">Wadjet anti-phage system protein JetD domain-containing protein</fullName>
    </submittedName>
</protein>
<dbReference type="InterPro" id="IPR024534">
    <property type="entry name" value="JetD_C"/>
</dbReference>
<dbReference type="Gene3D" id="3.40.1360.10">
    <property type="match status" value="1"/>
</dbReference>
<proteinExistence type="predicted"/>
<dbReference type="InterPro" id="IPR036078">
    <property type="entry name" value="Spo11/TopoVI_A_sf"/>
</dbReference>
<sequence length="391" mass="45356">MISKYEKEIINKLLDKYEKSKSFVGENKVNQRFNVKISSVFPRYTDHSNYEIFQAVNEAVDTLVRASFIIAKANSAHVYSNVILNVAKLEDIYKYIGRKPKKDINSSVLNLMEIYKNKNQILNKYCETQYERIHSNKTIQFFNNDLEELENILIAVDELLKVDTETFSRDFSVKVFKDSKVFERIAGKVVNLIYEFGVFPEKDRILGDLNIVKNPTYVNFKGPGSITINDQKIDLTSLSSDIAISSKMLSDIECIEVTGKAVITIENLTSFHTFSDKDMLAIYLGGYHNRVRREIIKKIHQQNSQIAFYHFGDIDAGGFYILEHLKRQTGVDFIPFKMDIETLEAHKKYTKRLTENDKKRLTKLVDSQYHKVINYMLENNCKLEQEAVNVE</sequence>
<organism evidence="2 3">
    <name type="scientific">Robertmurraya beringensis</name>
    <dbReference type="NCBI Taxonomy" id="641660"/>
    <lineage>
        <taxon>Bacteria</taxon>
        <taxon>Bacillati</taxon>
        <taxon>Bacillota</taxon>
        <taxon>Bacilli</taxon>
        <taxon>Bacillales</taxon>
        <taxon>Bacillaceae</taxon>
        <taxon>Robertmurraya</taxon>
    </lineage>
</organism>
<reference evidence="2 3" key="1">
    <citation type="submission" date="2024-09" db="EMBL/GenBank/DDBJ databases">
        <authorList>
            <person name="Sun Q."/>
            <person name="Mori K."/>
        </authorList>
    </citation>
    <scope>NUCLEOTIDE SEQUENCE [LARGE SCALE GENOMIC DNA]</scope>
    <source>
        <strain evidence="2 3">CGMCC 1.9126</strain>
    </source>
</reference>
<evidence type="ECO:0000313" key="2">
    <source>
        <dbReference type="EMBL" id="MFC0477050.1"/>
    </source>
</evidence>
<evidence type="ECO:0000259" key="1">
    <source>
        <dbReference type="Pfam" id="PF09983"/>
    </source>
</evidence>
<keyword evidence="3" id="KW-1185">Reference proteome</keyword>
<name>A0ABV6KVK2_9BACI</name>
<dbReference type="Pfam" id="PF09983">
    <property type="entry name" value="JetD_C"/>
    <property type="match status" value="1"/>
</dbReference>
<gene>
    <name evidence="2" type="ORF">ACFFHF_17745</name>
</gene>
<accession>A0ABV6KVK2</accession>
<evidence type="ECO:0000313" key="3">
    <source>
        <dbReference type="Proteomes" id="UP001589738"/>
    </source>
</evidence>
<dbReference type="EMBL" id="JBHLUU010000116">
    <property type="protein sequence ID" value="MFC0477050.1"/>
    <property type="molecule type" value="Genomic_DNA"/>
</dbReference>
<dbReference type="SUPFAM" id="SSF56726">
    <property type="entry name" value="DNA topoisomerase IV, alpha subunit"/>
    <property type="match status" value="1"/>
</dbReference>
<dbReference type="RefSeq" id="WP_160547848.1">
    <property type="nucleotide sequence ID" value="NZ_JBHLUU010000116.1"/>
</dbReference>
<dbReference type="Proteomes" id="UP001589738">
    <property type="component" value="Unassembled WGS sequence"/>
</dbReference>